<accession>A0A1T5MJN0</accession>
<keyword evidence="6 9" id="KW-0812">Transmembrane</keyword>
<dbReference type="PANTHER" id="PTHR37324">
    <property type="entry name" value="PTS SYSTEM GALACTITOL-SPECIFIC EIIC COMPONENT"/>
    <property type="match status" value="1"/>
</dbReference>
<evidence type="ECO:0000256" key="8">
    <source>
        <dbReference type="ARBA" id="ARBA00023136"/>
    </source>
</evidence>
<organism evidence="11 12">
    <name type="scientific">Maledivibacter halophilus</name>
    <dbReference type="NCBI Taxonomy" id="36842"/>
    <lineage>
        <taxon>Bacteria</taxon>
        <taxon>Bacillati</taxon>
        <taxon>Bacillota</taxon>
        <taxon>Clostridia</taxon>
        <taxon>Peptostreptococcales</taxon>
        <taxon>Caminicellaceae</taxon>
        <taxon>Maledivibacter</taxon>
    </lineage>
</organism>
<evidence type="ECO:0000313" key="12">
    <source>
        <dbReference type="Proteomes" id="UP000190285"/>
    </source>
</evidence>
<feature type="domain" description="PTS EIIC type-2" evidence="10">
    <location>
        <begin position="10"/>
        <end position="455"/>
    </location>
</feature>
<evidence type="ECO:0000256" key="1">
    <source>
        <dbReference type="ARBA" id="ARBA00004651"/>
    </source>
</evidence>
<feature type="transmembrane region" description="Helical" evidence="9">
    <location>
        <begin position="367"/>
        <end position="387"/>
    </location>
</feature>
<comment type="subcellular location">
    <subcellularLocation>
        <location evidence="1">Cell membrane</location>
        <topology evidence="1">Multi-pass membrane protein</topology>
    </subcellularLocation>
</comment>
<dbReference type="InterPro" id="IPR013853">
    <property type="entry name" value="EIIC-GAT"/>
</dbReference>
<dbReference type="PANTHER" id="PTHR37324:SF2">
    <property type="entry name" value="PTS SYSTEM GALACTITOL-SPECIFIC EIIC COMPONENT"/>
    <property type="match status" value="1"/>
</dbReference>
<keyword evidence="4" id="KW-0762">Sugar transport</keyword>
<dbReference type="Proteomes" id="UP000190285">
    <property type="component" value="Unassembled WGS sequence"/>
</dbReference>
<dbReference type="AlphaFoldDB" id="A0A1T5MJN0"/>
<feature type="transmembrane region" description="Helical" evidence="9">
    <location>
        <begin position="342"/>
        <end position="360"/>
    </location>
</feature>
<keyword evidence="5" id="KW-0598">Phosphotransferase system</keyword>
<name>A0A1T5MJN0_9FIRM</name>
<evidence type="ECO:0000256" key="2">
    <source>
        <dbReference type="ARBA" id="ARBA00022448"/>
    </source>
</evidence>
<evidence type="ECO:0000313" key="11">
    <source>
        <dbReference type="EMBL" id="SKC88089.1"/>
    </source>
</evidence>
<dbReference type="STRING" id="36842.SAMN02194393_04818"/>
<dbReference type="EMBL" id="FUZT01000016">
    <property type="protein sequence ID" value="SKC88089.1"/>
    <property type="molecule type" value="Genomic_DNA"/>
</dbReference>
<keyword evidence="2" id="KW-0813">Transport</keyword>
<feature type="transmembrane region" description="Helical" evidence="9">
    <location>
        <begin position="306"/>
        <end position="336"/>
    </location>
</feature>
<evidence type="ECO:0000259" key="10">
    <source>
        <dbReference type="PROSITE" id="PS51104"/>
    </source>
</evidence>
<evidence type="ECO:0000256" key="9">
    <source>
        <dbReference type="SAM" id="Phobius"/>
    </source>
</evidence>
<dbReference type="GO" id="GO:0009401">
    <property type="term" value="P:phosphoenolpyruvate-dependent sugar phosphotransferase system"/>
    <property type="evidence" value="ECO:0007669"/>
    <property type="project" value="UniProtKB-KW"/>
</dbReference>
<protein>
    <submittedName>
        <fullName evidence="11">PTS system, galactitol-specific IIC component</fullName>
    </submittedName>
</protein>
<dbReference type="OrthoDB" id="9787936at2"/>
<evidence type="ECO:0000256" key="5">
    <source>
        <dbReference type="ARBA" id="ARBA00022683"/>
    </source>
</evidence>
<feature type="transmembrane region" description="Helical" evidence="9">
    <location>
        <begin position="132"/>
        <end position="160"/>
    </location>
</feature>
<dbReference type="InterPro" id="IPR004703">
    <property type="entry name" value="PTS_sugar-sp_permease"/>
</dbReference>
<proteinExistence type="predicted"/>
<feature type="transmembrane region" description="Helical" evidence="9">
    <location>
        <begin position="224"/>
        <end position="247"/>
    </location>
</feature>
<feature type="transmembrane region" description="Helical" evidence="9">
    <location>
        <begin position="45"/>
        <end position="65"/>
    </location>
</feature>
<feature type="transmembrane region" description="Helical" evidence="9">
    <location>
        <begin position="12"/>
        <end position="33"/>
    </location>
</feature>
<evidence type="ECO:0000256" key="3">
    <source>
        <dbReference type="ARBA" id="ARBA00022475"/>
    </source>
</evidence>
<dbReference type="GO" id="GO:0015577">
    <property type="term" value="F:galactitol transmembrane transporter activity"/>
    <property type="evidence" value="ECO:0007669"/>
    <property type="project" value="InterPro"/>
</dbReference>
<feature type="transmembrane region" description="Helical" evidence="9">
    <location>
        <begin position="180"/>
        <end position="204"/>
    </location>
</feature>
<reference evidence="11 12" key="1">
    <citation type="submission" date="2017-02" db="EMBL/GenBank/DDBJ databases">
        <authorList>
            <person name="Peterson S.W."/>
        </authorList>
    </citation>
    <scope>NUCLEOTIDE SEQUENCE [LARGE SCALE GENOMIC DNA]</scope>
    <source>
        <strain evidence="11 12">M1</strain>
    </source>
</reference>
<gene>
    <name evidence="11" type="ORF">SAMN02194393_04818</name>
</gene>
<dbReference type="GO" id="GO:0005886">
    <property type="term" value="C:plasma membrane"/>
    <property type="evidence" value="ECO:0007669"/>
    <property type="project" value="UniProtKB-SubCell"/>
</dbReference>
<keyword evidence="8 9" id="KW-0472">Membrane</keyword>
<keyword evidence="3" id="KW-1003">Cell membrane</keyword>
<sequence>MISQTIMSIFEWVFAQGAPVIVPISVLILGLIFRAPKKAIFPGALRMGVGFTALFALVGIIFSALGPAANEMASHFGLSFSVTDLGWPTQSGIVFAIPWSMAAIAGFILLNSILVAFGVVDTLNVDFNNHWIFVFYMGATLYTTGSWVCTILVGLIFWFVSLKMADWLYPMIDAYYDMPMEGITITHAYSILWAPVGFLLDKLWDSIPIIRDIQWDPDTIKEEWGFFGEPVFMGWLIGLFVGVIAYFDWPPTGEQISSALSLAFTVSFFMLLLPRAAELIVAGMAPLSDAVRMFVTKKMPGRKFHLGLDAAVLVGAPEHVAIGVLTTPIAFLIAFLLPGNKMLPLGDVAGLFIFICVFITNTNRGNIFRGLLNSALLLIPVSFWIGSAMSPANMAMVKGTGFVLPEGASLISSLCVGTTPFGFALYKISQFFTGIGTFTDLMIGICIIIGFAFIWYLMRNRPKQYAKELLGEESEG</sequence>
<evidence type="ECO:0000256" key="4">
    <source>
        <dbReference type="ARBA" id="ARBA00022597"/>
    </source>
</evidence>
<dbReference type="PIRSF" id="PIRSF006304">
    <property type="entry name" value="GatC"/>
    <property type="match status" value="1"/>
</dbReference>
<dbReference type="InterPro" id="IPR013014">
    <property type="entry name" value="PTS_EIIC_2"/>
</dbReference>
<dbReference type="RefSeq" id="WP_079495352.1">
    <property type="nucleotide sequence ID" value="NZ_FUZT01000016.1"/>
</dbReference>
<feature type="transmembrane region" description="Helical" evidence="9">
    <location>
        <begin position="93"/>
        <end position="120"/>
    </location>
</feature>
<feature type="transmembrane region" description="Helical" evidence="9">
    <location>
        <begin position="438"/>
        <end position="458"/>
    </location>
</feature>
<dbReference type="Pfam" id="PF03611">
    <property type="entry name" value="EIIC-GAT"/>
    <property type="match status" value="1"/>
</dbReference>
<feature type="transmembrane region" description="Helical" evidence="9">
    <location>
        <begin position="259"/>
        <end position="285"/>
    </location>
</feature>
<evidence type="ECO:0000256" key="6">
    <source>
        <dbReference type="ARBA" id="ARBA00022692"/>
    </source>
</evidence>
<keyword evidence="12" id="KW-1185">Reference proteome</keyword>
<keyword evidence="7 9" id="KW-1133">Transmembrane helix</keyword>
<evidence type="ECO:0000256" key="7">
    <source>
        <dbReference type="ARBA" id="ARBA00022989"/>
    </source>
</evidence>
<dbReference type="PROSITE" id="PS51104">
    <property type="entry name" value="PTS_EIIC_TYPE_2"/>
    <property type="match status" value="1"/>
</dbReference>